<feature type="transmembrane region" description="Helical" evidence="3">
    <location>
        <begin position="429"/>
        <end position="448"/>
    </location>
</feature>
<sequence>MEEDERATKKGKTNENVEILSKADPANRNEPSEAFLPDFECSNGHVISVDDSLGESSLLAMTLLRGLAIPKDMENLPTGKANNMAELCLFLAKAGQCASKAFGDMEALLETRRSMRVDLQAKRREADQFVDRIEELEAQIAEAETVRQERDRLLLQLKDGGEENDRLKQEKQQMEEELLKKLEDAGDAGYNEAGEYYTEQVQKLVAKAFKEGDLPYPPPSSAAPYKRVGSAEASYCFLQAGQCASKAFGDMEALLETRRSMRVDLQAKRREADQFVDRIEELEAQIAEAETVRQERDRLLLQLKDGGEENDRLKQEKQQMEEELLKKLEDAGDAGYNEAGEYYTEQVQKLVAKAFKEGELKGINDTHTSSFLHGHQVGLDYAEVPKVDHRREPPVVPPLELPEVLPQEDLPNPTTDSRRTSPTQTTNRLLFFLSFFFFCFQLDGPIFVMT</sequence>
<evidence type="ECO:0000313" key="5">
    <source>
        <dbReference type="Proteomes" id="UP000626092"/>
    </source>
</evidence>
<dbReference type="Proteomes" id="UP000626092">
    <property type="component" value="Unassembled WGS sequence"/>
</dbReference>
<dbReference type="EMBL" id="WJXA01000004">
    <property type="protein sequence ID" value="KAF7145043.1"/>
    <property type="molecule type" value="Genomic_DNA"/>
</dbReference>
<keyword evidence="3" id="KW-1133">Transmembrane helix</keyword>
<feature type="coiled-coil region" evidence="1">
    <location>
        <begin position="105"/>
        <end position="184"/>
    </location>
</feature>
<feature type="compositionally biased region" description="Basic and acidic residues" evidence="2">
    <location>
        <begin position="1"/>
        <end position="15"/>
    </location>
</feature>
<proteinExistence type="predicted"/>
<feature type="region of interest" description="Disordered" evidence="2">
    <location>
        <begin position="1"/>
        <end position="30"/>
    </location>
</feature>
<keyword evidence="3" id="KW-0812">Transmembrane</keyword>
<feature type="compositionally biased region" description="Polar residues" evidence="2">
    <location>
        <begin position="412"/>
        <end position="423"/>
    </location>
</feature>
<reference evidence="4" key="1">
    <citation type="submission" date="2019-11" db="EMBL/GenBank/DDBJ databases">
        <authorList>
            <person name="Liu Y."/>
            <person name="Hou J."/>
            <person name="Li T.-Q."/>
            <person name="Guan C.-H."/>
            <person name="Wu X."/>
            <person name="Wu H.-Z."/>
            <person name="Ling F."/>
            <person name="Zhang R."/>
            <person name="Shi X.-G."/>
            <person name="Ren J.-P."/>
            <person name="Chen E.-F."/>
            <person name="Sun J.-M."/>
        </authorList>
    </citation>
    <scope>NUCLEOTIDE SEQUENCE</scope>
    <source>
        <strain evidence="4">Adult_tree_wgs_1</strain>
        <tissue evidence="4">Leaves</tissue>
    </source>
</reference>
<keyword evidence="5" id="KW-1185">Reference proteome</keyword>
<feature type="region of interest" description="Disordered" evidence="2">
    <location>
        <begin position="390"/>
        <end position="423"/>
    </location>
</feature>
<evidence type="ECO:0000313" key="4">
    <source>
        <dbReference type="EMBL" id="KAF7145043.1"/>
    </source>
</evidence>
<gene>
    <name evidence="4" type="ORF">RHSIM_Rhsim04G0043000</name>
</gene>
<evidence type="ECO:0000256" key="1">
    <source>
        <dbReference type="SAM" id="Coils"/>
    </source>
</evidence>
<accession>A0A834H5F8</accession>
<protein>
    <submittedName>
        <fullName evidence="4">Uncharacterized protein</fullName>
    </submittedName>
</protein>
<name>A0A834H5F8_RHOSS</name>
<keyword evidence="3" id="KW-0472">Membrane</keyword>
<comment type="caution">
    <text evidence="4">The sequence shown here is derived from an EMBL/GenBank/DDBJ whole genome shotgun (WGS) entry which is preliminary data.</text>
</comment>
<organism evidence="4 5">
    <name type="scientific">Rhododendron simsii</name>
    <name type="common">Sims's rhododendron</name>
    <dbReference type="NCBI Taxonomy" id="118357"/>
    <lineage>
        <taxon>Eukaryota</taxon>
        <taxon>Viridiplantae</taxon>
        <taxon>Streptophyta</taxon>
        <taxon>Embryophyta</taxon>
        <taxon>Tracheophyta</taxon>
        <taxon>Spermatophyta</taxon>
        <taxon>Magnoliopsida</taxon>
        <taxon>eudicotyledons</taxon>
        <taxon>Gunneridae</taxon>
        <taxon>Pentapetalae</taxon>
        <taxon>asterids</taxon>
        <taxon>Ericales</taxon>
        <taxon>Ericaceae</taxon>
        <taxon>Ericoideae</taxon>
        <taxon>Rhodoreae</taxon>
        <taxon>Rhododendron</taxon>
    </lineage>
</organism>
<keyword evidence="1" id="KW-0175">Coiled coil</keyword>
<evidence type="ECO:0000256" key="2">
    <source>
        <dbReference type="SAM" id="MobiDB-lite"/>
    </source>
</evidence>
<dbReference type="AlphaFoldDB" id="A0A834H5F8"/>
<evidence type="ECO:0000256" key="3">
    <source>
        <dbReference type="SAM" id="Phobius"/>
    </source>
</evidence>
<feature type="coiled-coil region" evidence="1">
    <location>
        <begin position="251"/>
        <end position="330"/>
    </location>
</feature>